<dbReference type="SUPFAM" id="SSF81301">
    <property type="entry name" value="Nucleotidyltransferase"/>
    <property type="match status" value="1"/>
</dbReference>
<sequence>MPTDLSRYDDWLAWLAATGESDPDVLCIWVGGSAATGGYDEWSDLDLDVLCTPGTVHDVYDRLLTRIRADFDVDHVWELPLSTWPDGRQCFVNHAPDPGALTAPTRIVDLHLSDLSDEHRHVDVRRHGTPVVVHDPEGLVVLRHDDEEALQRAIAEAVDQIGQRTATSEWLVNRAIRRGQEAEATQFYLAFGFTPLVRLLRVKHCPWRHDFGLRYLHTDLPTDVAERLTALLPGAGDPVELSAACFTWTRELLRERAGA</sequence>
<evidence type="ECO:0000313" key="2">
    <source>
        <dbReference type="Proteomes" id="UP000580910"/>
    </source>
</evidence>
<reference evidence="1 2" key="1">
    <citation type="submission" date="2020-07" db="EMBL/GenBank/DDBJ databases">
        <title>Sequencing the genomes of 1000 actinobacteria strains.</title>
        <authorList>
            <person name="Klenk H.-P."/>
        </authorList>
    </citation>
    <scope>NUCLEOTIDE SEQUENCE [LARGE SCALE GENOMIC DNA]</scope>
    <source>
        <strain evidence="1 2">DSM 21349</strain>
    </source>
</reference>
<dbReference type="RefSeq" id="WP_182541760.1">
    <property type="nucleotide sequence ID" value="NZ_JACGXA010000003.1"/>
</dbReference>
<dbReference type="EMBL" id="JACGXA010000003">
    <property type="protein sequence ID" value="MBA8805735.1"/>
    <property type="molecule type" value="Genomic_DNA"/>
</dbReference>
<dbReference type="AlphaFoldDB" id="A0A7W3J3Q4"/>
<dbReference type="InterPro" id="IPR043519">
    <property type="entry name" value="NT_sf"/>
</dbReference>
<organism evidence="1 2">
    <name type="scientific">Nocardioides ginsengisegetis</name>
    <dbReference type="NCBI Taxonomy" id="661491"/>
    <lineage>
        <taxon>Bacteria</taxon>
        <taxon>Bacillati</taxon>
        <taxon>Actinomycetota</taxon>
        <taxon>Actinomycetes</taxon>
        <taxon>Propionibacteriales</taxon>
        <taxon>Nocardioidaceae</taxon>
        <taxon>Nocardioides</taxon>
    </lineage>
</organism>
<name>A0A7W3J3Q4_9ACTN</name>
<gene>
    <name evidence="1" type="ORF">FB382_004080</name>
</gene>
<dbReference type="Proteomes" id="UP000580910">
    <property type="component" value="Unassembled WGS sequence"/>
</dbReference>
<comment type="caution">
    <text evidence="1">The sequence shown here is derived from an EMBL/GenBank/DDBJ whole genome shotgun (WGS) entry which is preliminary data.</text>
</comment>
<dbReference type="GO" id="GO:0016740">
    <property type="term" value="F:transferase activity"/>
    <property type="evidence" value="ECO:0007669"/>
    <property type="project" value="UniProtKB-KW"/>
</dbReference>
<keyword evidence="2" id="KW-1185">Reference proteome</keyword>
<protein>
    <submittedName>
        <fullName evidence="1">Putative nucleotidyltransferase</fullName>
    </submittedName>
</protein>
<accession>A0A7W3J3Q4</accession>
<dbReference type="Gene3D" id="3.30.460.10">
    <property type="entry name" value="Beta Polymerase, domain 2"/>
    <property type="match status" value="1"/>
</dbReference>
<evidence type="ECO:0000313" key="1">
    <source>
        <dbReference type="EMBL" id="MBA8805735.1"/>
    </source>
</evidence>
<proteinExistence type="predicted"/>
<keyword evidence="1" id="KW-0808">Transferase</keyword>